<proteinExistence type="predicted"/>
<dbReference type="EMBL" id="JABBNI010000022">
    <property type="protein sequence ID" value="NMM63464.1"/>
    <property type="molecule type" value="Genomic_DNA"/>
</dbReference>
<dbReference type="InterPro" id="IPR015074">
    <property type="entry name" value="DUF1867"/>
</dbReference>
<evidence type="ECO:0000313" key="3">
    <source>
        <dbReference type="Proteomes" id="UP000537131"/>
    </source>
</evidence>
<feature type="domain" description="Pyruvate kinase C-terminal" evidence="1">
    <location>
        <begin position="13"/>
        <end position="157"/>
    </location>
</feature>
<dbReference type="RefSeq" id="WP_169298068.1">
    <property type="nucleotide sequence ID" value="NZ_JABBNI010000022.1"/>
</dbReference>
<dbReference type="Gene3D" id="3.40.1380.20">
    <property type="entry name" value="Pyruvate kinase, C-terminal domain"/>
    <property type="match status" value="1"/>
</dbReference>
<dbReference type="Proteomes" id="UP000537131">
    <property type="component" value="Unassembled WGS sequence"/>
</dbReference>
<gene>
    <name evidence="2" type="ORF">HBE96_12395</name>
</gene>
<dbReference type="SUPFAM" id="SSF52935">
    <property type="entry name" value="PK C-terminal domain-like"/>
    <property type="match status" value="1"/>
</dbReference>
<keyword evidence="3" id="KW-1185">Reference proteome</keyword>
<reference evidence="2 3" key="1">
    <citation type="submission" date="2020-04" db="EMBL/GenBank/DDBJ databases">
        <authorList>
            <person name="Doyle D.A."/>
        </authorList>
    </citation>
    <scope>NUCLEOTIDE SEQUENCE [LARGE SCALE GENOMIC DNA]</scope>
    <source>
        <strain evidence="2 3">P21</strain>
    </source>
</reference>
<dbReference type="Pfam" id="PF02887">
    <property type="entry name" value="PK_C"/>
    <property type="match status" value="1"/>
</dbReference>
<dbReference type="AlphaFoldDB" id="A0A7Y0HN00"/>
<dbReference type="PIRSF" id="PIRSF016138">
    <property type="entry name" value="UCP016138"/>
    <property type="match status" value="1"/>
</dbReference>
<dbReference type="InterPro" id="IPR036918">
    <property type="entry name" value="Pyrv_Knase_C_sf"/>
</dbReference>
<sequence>MYFNNKGKENTDNTIKLVSKTAVEKGIKHIVVASSKGGTAKLLKNDKGLNIVCVTHANGYPEAGKSELTEEGRRELESMGIKVLTTTHVLSGAERGISKAFGGINPVEIIAQTLRMFGQGTKVCVEVAVMALDAGLIPFGEPIIAIGGSAHGADTALVLTPSHASSIFDVKIHEVICKPSYYSE</sequence>
<organism evidence="2 3">
    <name type="scientific">Clostridium muellerianum</name>
    <dbReference type="NCBI Taxonomy" id="2716538"/>
    <lineage>
        <taxon>Bacteria</taxon>
        <taxon>Bacillati</taxon>
        <taxon>Bacillota</taxon>
        <taxon>Clostridia</taxon>
        <taxon>Eubacteriales</taxon>
        <taxon>Clostridiaceae</taxon>
        <taxon>Clostridium</taxon>
    </lineage>
</organism>
<reference evidence="2 3" key="2">
    <citation type="submission" date="2020-06" db="EMBL/GenBank/DDBJ databases">
        <title>Complete Genome Sequence of Clostridium muelleri sp. nov. P21T, an Acid-Alcohol Producing Acetogen Isolated from Old Hay.</title>
        <authorList>
            <person name="Duncan K.E."/>
            <person name="Tanner R.S."/>
        </authorList>
    </citation>
    <scope>NUCLEOTIDE SEQUENCE [LARGE SCALE GENOMIC DNA]</scope>
    <source>
        <strain evidence="2 3">P21</strain>
    </source>
</reference>
<protein>
    <recommendedName>
        <fullName evidence="1">Pyruvate kinase C-terminal domain-containing protein</fullName>
    </recommendedName>
</protein>
<evidence type="ECO:0000313" key="2">
    <source>
        <dbReference type="EMBL" id="NMM63464.1"/>
    </source>
</evidence>
<accession>A0A7Y0HN00</accession>
<name>A0A7Y0HN00_9CLOT</name>
<comment type="caution">
    <text evidence="2">The sequence shown here is derived from an EMBL/GenBank/DDBJ whole genome shotgun (WGS) entry which is preliminary data.</text>
</comment>
<dbReference type="InterPro" id="IPR015795">
    <property type="entry name" value="Pyrv_Knase_C"/>
</dbReference>
<evidence type="ECO:0000259" key="1">
    <source>
        <dbReference type="Pfam" id="PF02887"/>
    </source>
</evidence>